<sequence length="299" mass="32407">MSQTAYKPRASLTDFECFSAGLKALGLPLITPQAHTDLMQVASIETLTNAFNRAAREPNARKHVEKVIEPFLPQSQASQPGPHPAHVAAMSDHRQAQAPEQSGATQNDNAQPTHREERVNSPQAGSARDGAGQGGQDTAHERERRQYHVYGGKGALTWEITETRRNHPTLQLEAAASNAPRSYDWSNKISVQFTKDELLSVAAVFLGIIPGCDFSNHGPNNDKGFRIENQQGRVFVQVRAPSRSIAVPVGPADAFYVASLVATQIRRARPGLASISDVAGMLKMVYARLQTQGQGGAQQ</sequence>
<comment type="caution">
    <text evidence="2">The sequence shown here is derived from an EMBL/GenBank/DDBJ whole genome shotgun (WGS) entry which is preliminary data.</text>
</comment>
<feature type="region of interest" description="Disordered" evidence="1">
    <location>
        <begin position="74"/>
        <end position="148"/>
    </location>
</feature>
<reference evidence="2 3" key="1">
    <citation type="submission" date="2023-09" db="EMBL/GenBank/DDBJ databases">
        <authorList>
            <person name="Rey-Velasco X."/>
        </authorList>
    </citation>
    <scope>NUCLEOTIDE SEQUENCE [LARGE SCALE GENOMIC DNA]</scope>
    <source>
        <strain evidence="2 3">P385</strain>
    </source>
</reference>
<gene>
    <name evidence="2" type="ORF">RM531_08695</name>
</gene>
<organism evidence="2 3">
    <name type="scientific">Spectribacter acetivorans</name>
    <dbReference type="NCBI Taxonomy" id="3075603"/>
    <lineage>
        <taxon>Bacteria</taxon>
        <taxon>Pseudomonadati</taxon>
        <taxon>Pseudomonadota</taxon>
        <taxon>Gammaproteobacteria</taxon>
        <taxon>Salinisphaerales</taxon>
        <taxon>Salinisphaeraceae</taxon>
        <taxon>Spectribacter</taxon>
    </lineage>
</organism>
<name>A0ABU3B910_9GAMM</name>
<dbReference type="Proteomes" id="UP001259982">
    <property type="component" value="Unassembled WGS sequence"/>
</dbReference>
<proteinExistence type="predicted"/>
<dbReference type="RefSeq" id="WP_311658693.1">
    <property type="nucleotide sequence ID" value="NZ_JAVRHY010000006.1"/>
</dbReference>
<keyword evidence="3" id="KW-1185">Reference proteome</keyword>
<evidence type="ECO:0000256" key="1">
    <source>
        <dbReference type="SAM" id="MobiDB-lite"/>
    </source>
</evidence>
<evidence type="ECO:0000313" key="3">
    <source>
        <dbReference type="Proteomes" id="UP001259982"/>
    </source>
</evidence>
<protein>
    <submittedName>
        <fullName evidence="2">Uncharacterized protein</fullName>
    </submittedName>
</protein>
<feature type="compositionally biased region" description="Polar residues" evidence="1">
    <location>
        <begin position="98"/>
        <end position="112"/>
    </location>
</feature>
<evidence type="ECO:0000313" key="2">
    <source>
        <dbReference type="EMBL" id="MDT0618555.1"/>
    </source>
</evidence>
<accession>A0ABU3B910</accession>
<dbReference type="EMBL" id="JAVRHY010000006">
    <property type="protein sequence ID" value="MDT0618555.1"/>
    <property type="molecule type" value="Genomic_DNA"/>
</dbReference>